<dbReference type="InterPro" id="IPR036259">
    <property type="entry name" value="MFS_trans_sf"/>
</dbReference>
<dbReference type="PANTHER" id="PTHR42718">
    <property type="entry name" value="MAJOR FACILITATOR SUPERFAMILY MULTIDRUG TRANSPORTER MFSC"/>
    <property type="match status" value="1"/>
</dbReference>
<sequence>MTGAARAVIPWTPADQRSYERRWKVLAVLCTSLVVVIVGNTALNVAIPTIQRELGATQTALQWMVDSYALVFAGLLLTAGAIGDRFGRKGALQAGLAVFFVGSLLAGMIGSTGGIIAMRALMGIGAAFVMPGTLSILANVFPPEERPKAIAIWAGLSGAGGAIGPIASGYLLNHFSYGSVFFVNLPIIAVALAAGHFLLPKSKDTAQTRLDPVGAGLSIVGLSAIVYAIIEGPSHGWASASTLLTAGAGLAVLAVFARWELRSDHPMLDLRFFKNPRFSMAAGGVTLIFFTMFGMFFLITQYFQLVLGYTPLGAGLRGIPIALALMLTAPNSARLVARFGPKATVASGLGLLAAGQLLLLGTRVDTPYAYIALSMVVLASGMGFAMAPLTASIMGSIPLGKAGVGSAVNDTTRELGGALGVAVLGSLLQSAYSARIGDLVSVPEPLREAASKSLGAAMKASATLAETDPGAAARLVDEARQGYVSGMHLALVVAATVALLAVGLVLRYLPGRGEAGAAVMAGAPDHRAGAMEPEAA</sequence>
<dbReference type="Pfam" id="PF07690">
    <property type="entry name" value="MFS_1"/>
    <property type="match status" value="1"/>
</dbReference>
<dbReference type="PROSITE" id="PS50850">
    <property type="entry name" value="MFS"/>
    <property type="match status" value="1"/>
</dbReference>
<feature type="transmembrane region" description="Helical" evidence="7">
    <location>
        <begin position="210"/>
        <end position="230"/>
    </location>
</feature>
<comment type="subcellular location">
    <subcellularLocation>
        <location evidence="1">Cell membrane</location>
        <topology evidence="1">Multi-pass membrane protein</topology>
    </subcellularLocation>
</comment>
<feature type="transmembrane region" description="Helical" evidence="7">
    <location>
        <begin position="116"/>
        <end position="138"/>
    </location>
</feature>
<feature type="transmembrane region" description="Helical" evidence="7">
    <location>
        <begin position="150"/>
        <end position="171"/>
    </location>
</feature>
<organism evidence="9">
    <name type="scientific">uncultured Acidimicrobiales bacterium</name>
    <dbReference type="NCBI Taxonomy" id="310071"/>
    <lineage>
        <taxon>Bacteria</taxon>
        <taxon>Bacillati</taxon>
        <taxon>Actinomycetota</taxon>
        <taxon>Acidimicrobiia</taxon>
        <taxon>Acidimicrobiales</taxon>
        <taxon>environmental samples</taxon>
    </lineage>
</organism>
<feature type="transmembrane region" description="Helical" evidence="7">
    <location>
        <begin position="67"/>
        <end position="83"/>
    </location>
</feature>
<gene>
    <name evidence="9" type="ORF">AVDCRST_MAG76-3212</name>
</gene>
<keyword evidence="2" id="KW-0813">Transport</keyword>
<keyword evidence="4 7" id="KW-0812">Transmembrane</keyword>
<dbReference type="InterPro" id="IPR004638">
    <property type="entry name" value="EmrB-like"/>
</dbReference>
<proteinExistence type="predicted"/>
<evidence type="ECO:0000259" key="8">
    <source>
        <dbReference type="PROSITE" id="PS50850"/>
    </source>
</evidence>
<evidence type="ECO:0000313" key="9">
    <source>
        <dbReference type="EMBL" id="CAA9268299.1"/>
    </source>
</evidence>
<dbReference type="PANTHER" id="PTHR42718:SF42">
    <property type="entry name" value="EXPORT PROTEIN"/>
    <property type="match status" value="1"/>
</dbReference>
<feature type="transmembrane region" description="Helical" evidence="7">
    <location>
        <begin position="306"/>
        <end position="327"/>
    </location>
</feature>
<evidence type="ECO:0000256" key="7">
    <source>
        <dbReference type="SAM" id="Phobius"/>
    </source>
</evidence>
<accession>A0A6J4J1Z1</accession>
<reference evidence="9" key="1">
    <citation type="submission" date="2020-02" db="EMBL/GenBank/DDBJ databases">
        <authorList>
            <person name="Meier V. D."/>
        </authorList>
    </citation>
    <scope>NUCLEOTIDE SEQUENCE</scope>
    <source>
        <strain evidence="9">AVDCRST_MAG76</strain>
    </source>
</reference>
<dbReference type="InterPro" id="IPR011701">
    <property type="entry name" value="MFS"/>
</dbReference>
<feature type="transmembrane region" description="Helical" evidence="7">
    <location>
        <begin position="368"/>
        <end position="391"/>
    </location>
</feature>
<feature type="transmembrane region" description="Helical" evidence="7">
    <location>
        <begin position="489"/>
        <end position="509"/>
    </location>
</feature>
<keyword evidence="3" id="KW-1003">Cell membrane</keyword>
<feature type="transmembrane region" description="Helical" evidence="7">
    <location>
        <begin position="177"/>
        <end position="198"/>
    </location>
</feature>
<keyword evidence="6 7" id="KW-0472">Membrane</keyword>
<dbReference type="InterPro" id="IPR020846">
    <property type="entry name" value="MFS_dom"/>
</dbReference>
<dbReference type="GO" id="GO:0022857">
    <property type="term" value="F:transmembrane transporter activity"/>
    <property type="evidence" value="ECO:0007669"/>
    <property type="project" value="InterPro"/>
</dbReference>
<evidence type="ECO:0000256" key="6">
    <source>
        <dbReference type="ARBA" id="ARBA00023136"/>
    </source>
</evidence>
<evidence type="ECO:0000256" key="1">
    <source>
        <dbReference type="ARBA" id="ARBA00004651"/>
    </source>
</evidence>
<dbReference type="Gene3D" id="1.20.1250.20">
    <property type="entry name" value="MFS general substrate transporter like domains"/>
    <property type="match status" value="1"/>
</dbReference>
<dbReference type="PRINTS" id="PR01036">
    <property type="entry name" value="TCRTETB"/>
</dbReference>
<feature type="transmembrane region" description="Helical" evidence="7">
    <location>
        <begin position="236"/>
        <end position="257"/>
    </location>
</feature>
<feature type="transmembrane region" description="Helical" evidence="7">
    <location>
        <begin position="90"/>
        <end position="110"/>
    </location>
</feature>
<feature type="transmembrane region" description="Helical" evidence="7">
    <location>
        <begin position="339"/>
        <end position="362"/>
    </location>
</feature>
<evidence type="ECO:0000256" key="2">
    <source>
        <dbReference type="ARBA" id="ARBA00022448"/>
    </source>
</evidence>
<name>A0A6J4J1Z1_9ACTN</name>
<protein>
    <submittedName>
        <fullName evidence="9">Uncharacterized MFS-type transporter</fullName>
    </submittedName>
</protein>
<dbReference type="SUPFAM" id="SSF103473">
    <property type="entry name" value="MFS general substrate transporter"/>
    <property type="match status" value="1"/>
</dbReference>
<keyword evidence="5 7" id="KW-1133">Transmembrane helix</keyword>
<dbReference type="CDD" id="cd17321">
    <property type="entry name" value="MFS_MMR_MDR_like"/>
    <property type="match status" value="1"/>
</dbReference>
<dbReference type="GO" id="GO:0005886">
    <property type="term" value="C:plasma membrane"/>
    <property type="evidence" value="ECO:0007669"/>
    <property type="project" value="UniProtKB-SubCell"/>
</dbReference>
<feature type="transmembrane region" description="Helical" evidence="7">
    <location>
        <begin position="25"/>
        <end position="47"/>
    </location>
</feature>
<feature type="domain" description="Major facilitator superfamily (MFS) profile" evidence="8">
    <location>
        <begin position="25"/>
        <end position="513"/>
    </location>
</feature>
<evidence type="ECO:0000256" key="5">
    <source>
        <dbReference type="ARBA" id="ARBA00022989"/>
    </source>
</evidence>
<feature type="transmembrane region" description="Helical" evidence="7">
    <location>
        <begin position="278"/>
        <end position="300"/>
    </location>
</feature>
<dbReference type="NCBIfam" id="TIGR00711">
    <property type="entry name" value="efflux_EmrB"/>
    <property type="match status" value="1"/>
</dbReference>
<dbReference type="EMBL" id="CADCSZ010000195">
    <property type="protein sequence ID" value="CAA9268299.1"/>
    <property type="molecule type" value="Genomic_DNA"/>
</dbReference>
<evidence type="ECO:0000256" key="3">
    <source>
        <dbReference type="ARBA" id="ARBA00022475"/>
    </source>
</evidence>
<evidence type="ECO:0000256" key="4">
    <source>
        <dbReference type="ARBA" id="ARBA00022692"/>
    </source>
</evidence>
<dbReference type="AlphaFoldDB" id="A0A6J4J1Z1"/>